<keyword evidence="3 10" id="KW-1134">Transmembrane beta strand</keyword>
<evidence type="ECO:0000256" key="1">
    <source>
        <dbReference type="ARBA" id="ARBA00004571"/>
    </source>
</evidence>
<dbReference type="InterPro" id="IPR023996">
    <property type="entry name" value="TonB-dep_OMP_SusC/RagA"/>
</dbReference>
<dbReference type="PROSITE" id="PS52016">
    <property type="entry name" value="TONB_DEPENDENT_REC_3"/>
    <property type="match status" value="1"/>
</dbReference>
<evidence type="ECO:0000313" key="13">
    <source>
        <dbReference type="EMBL" id="OUO07336.1"/>
    </source>
</evidence>
<dbReference type="Gene3D" id="2.40.170.20">
    <property type="entry name" value="TonB-dependent receptor, beta-barrel domain"/>
    <property type="match status" value="1"/>
</dbReference>
<dbReference type="Gene3D" id="3.55.50.30">
    <property type="match status" value="1"/>
</dbReference>
<keyword evidence="5 10" id="KW-0812">Transmembrane</keyword>
<evidence type="ECO:0000256" key="2">
    <source>
        <dbReference type="ARBA" id="ARBA00022448"/>
    </source>
</evidence>
<dbReference type="InterPro" id="IPR036942">
    <property type="entry name" value="Beta-barrel_TonB_sf"/>
</dbReference>
<dbReference type="NCBIfam" id="TIGR04056">
    <property type="entry name" value="OMP_RagA_SusC"/>
    <property type="match status" value="1"/>
</dbReference>
<dbReference type="Pfam" id="PF07660">
    <property type="entry name" value="STN"/>
    <property type="match status" value="1"/>
</dbReference>
<evidence type="ECO:0000256" key="7">
    <source>
        <dbReference type="ARBA" id="ARBA00023077"/>
    </source>
</evidence>
<comment type="similarity">
    <text evidence="10 11">Belongs to the TonB-dependent receptor family.</text>
</comment>
<dbReference type="InterPro" id="IPR023997">
    <property type="entry name" value="TonB-dep_OMP_SusC/RagA_CS"/>
</dbReference>
<keyword evidence="7 11" id="KW-0798">TonB box</keyword>
<accession>A0A9Q5SUS8</accession>
<dbReference type="Gene3D" id="2.60.40.1120">
    <property type="entry name" value="Carboxypeptidase-like, regulatory domain"/>
    <property type="match status" value="1"/>
</dbReference>
<dbReference type="Pfam" id="PF07715">
    <property type="entry name" value="Plug"/>
    <property type="match status" value="1"/>
</dbReference>
<dbReference type="AlphaFoldDB" id="A0A9Q5SUS8"/>
<keyword evidence="4" id="KW-0406">Ion transport</keyword>
<proteinExistence type="inferred from homology"/>
<feature type="domain" description="Secretin/TonB short N-terminal" evidence="12">
    <location>
        <begin position="69"/>
        <end position="120"/>
    </location>
</feature>
<evidence type="ECO:0000256" key="9">
    <source>
        <dbReference type="ARBA" id="ARBA00023237"/>
    </source>
</evidence>
<dbReference type="Proteomes" id="UP000195975">
    <property type="component" value="Unassembled WGS sequence"/>
</dbReference>
<dbReference type="InterPro" id="IPR000531">
    <property type="entry name" value="Beta-barrel_TonB"/>
</dbReference>
<dbReference type="Gene3D" id="2.170.130.10">
    <property type="entry name" value="TonB-dependent receptor, plug domain"/>
    <property type="match status" value="1"/>
</dbReference>
<dbReference type="SMART" id="SM00965">
    <property type="entry name" value="STN"/>
    <property type="match status" value="1"/>
</dbReference>
<evidence type="ECO:0000313" key="14">
    <source>
        <dbReference type="Proteomes" id="UP000195975"/>
    </source>
</evidence>
<sequence length="1100" mass="123631">MNFFNTLELDQSSTLKKMLSIMKLTVVFLIAFSLQISASVYSQTTKLSLNVQNQSIKEVLYLIENQSDFRFIYESGKINLDKKVSVKVKEQSVEAVLRQLFNSEGIDYEITENNLILINPSPEELKFVGQNKSQTKKKVTGIVRDQNGEPIIGANVVEKGTTNGTITDVDGRFSLEVYSKGTLLVSYIGFTSRELIIDNQSNIEVQLKEDTEALDEVVVIGYGTAKKKDLTGAITQIRAEEITQANSPNIGTALQGKIPVDIGGVWKPGNNPTIEIRGISSITGSNDPLWVVDGIPMQSSSVNLNPNDVQSIDVLKDASASAIYGARGSNGVIIVTTKRAEAGESSIKASYNGWVGFDKAAGKPNFMTADEFVDYKKRALANAGQDYADEVIFDEVELYSWKNRKFTDWYDEVWGGTAFSTNHNVTVSASSKKTATMLSLGYLEQGALVDNAGYRRFNVNFNNTFQFSDRLKLTTALLGSYSKNEALPEYIYHVYQISPLAPVRDENGQLKMYPTPNESLITNPLCEIQNNQNATSEYSMIGSATLDWNIWDGLSYRFSMGLDYSNINNGIYNGSDTRDRSGGAHAASYDSRTRLSSIIDNILSYNKEINGIHRVGAMAAFNVEQFRQESVYLKGTDMYYDGLYYNLEAASTILNKNTLLSEWGIMSFMGRFNYTLLDRYLLTLTYRYDGSSRLSDSNKWAGFPSMSVAWRLSEESFLRNAREKFLDNLKLRFSWGNTGNTNVDPYETLGKLSKTYYSWNESAAIGTIPTGIPNPDLKWEKTEEWNVGLDFGLFNSRLNGTIDWYRRTTKDLILERKLPVTSGYSSIFQNIGSTRNQGVELTLNGDIIRNSELRWNVGITFAKNNNEILDLYGDKKDDVGSNYFIGHSIRSYYLLDFIGVWQDNEVEEAARYGAKPGYPKYRDIYNKEGNPAGINLNDDRYIISRDPKWIGSLNTSLAWRNFDFYMSLQTRQGVNAVSETHKQSNDDPVRYIGFSGNYWTPENKSNEHPAPAIKGTYTELGNSDYFVKDISFVRISNISLGYTLPESFIDKLKIQKAKVYVNINNPFVFTPFDGQDPQAGIDKRSYPAVTSYQLGINLNF</sequence>
<evidence type="ECO:0000259" key="12">
    <source>
        <dbReference type="SMART" id="SM00965"/>
    </source>
</evidence>
<evidence type="ECO:0000256" key="6">
    <source>
        <dbReference type="ARBA" id="ARBA00023004"/>
    </source>
</evidence>
<evidence type="ECO:0000256" key="11">
    <source>
        <dbReference type="RuleBase" id="RU003357"/>
    </source>
</evidence>
<dbReference type="InterPro" id="IPR039426">
    <property type="entry name" value="TonB-dep_rcpt-like"/>
</dbReference>
<evidence type="ECO:0000256" key="3">
    <source>
        <dbReference type="ARBA" id="ARBA00022452"/>
    </source>
</evidence>
<dbReference type="InterPro" id="IPR008969">
    <property type="entry name" value="CarboxyPept-like_regulatory"/>
</dbReference>
<dbReference type="Pfam" id="PF00593">
    <property type="entry name" value="TonB_dep_Rec_b-barrel"/>
    <property type="match status" value="1"/>
</dbReference>
<evidence type="ECO:0000256" key="8">
    <source>
        <dbReference type="ARBA" id="ARBA00023136"/>
    </source>
</evidence>
<dbReference type="InterPro" id="IPR012910">
    <property type="entry name" value="Plug_dom"/>
</dbReference>
<keyword evidence="8 10" id="KW-0472">Membrane</keyword>
<dbReference type="NCBIfam" id="TIGR04057">
    <property type="entry name" value="SusC_RagA_signa"/>
    <property type="match status" value="1"/>
</dbReference>
<name>A0A9Q5SUS8_9BACT</name>
<evidence type="ECO:0000256" key="10">
    <source>
        <dbReference type="PROSITE-ProRule" id="PRU01360"/>
    </source>
</evidence>
<dbReference type="InterPro" id="IPR037066">
    <property type="entry name" value="Plug_dom_sf"/>
</dbReference>
<keyword evidence="2 10" id="KW-0813">Transport</keyword>
<dbReference type="Pfam" id="PF13715">
    <property type="entry name" value="CarbopepD_reg_2"/>
    <property type="match status" value="1"/>
</dbReference>
<gene>
    <name evidence="13" type="ORF">B5F96_01315</name>
</gene>
<keyword evidence="9 10" id="KW-0998">Cell outer membrane</keyword>
<comment type="caution">
    <text evidence="13">The sequence shown here is derived from an EMBL/GenBank/DDBJ whole genome shotgun (WGS) entry which is preliminary data.</text>
</comment>
<organism evidence="13 14">
    <name type="scientific">Parabacteroides johnsonii</name>
    <dbReference type="NCBI Taxonomy" id="387661"/>
    <lineage>
        <taxon>Bacteria</taxon>
        <taxon>Pseudomonadati</taxon>
        <taxon>Bacteroidota</taxon>
        <taxon>Bacteroidia</taxon>
        <taxon>Bacteroidales</taxon>
        <taxon>Tannerellaceae</taxon>
        <taxon>Parabacteroides</taxon>
    </lineage>
</organism>
<dbReference type="GO" id="GO:0006826">
    <property type="term" value="P:iron ion transport"/>
    <property type="evidence" value="ECO:0007669"/>
    <property type="project" value="UniProtKB-KW"/>
</dbReference>
<comment type="subcellular location">
    <subcellularLocation>
        <location evidence="1 10">Cell outer membrane</location>
        <topology evidence="1 10">Multi-pass membrane protein</topology>
    </subcellularLocation>
</comment>
<dbReference type="SUPFAM" id="SSF49464">
    <property type="entry name" value="Carboxypeptidase regulatory domain-like"/>
    <property type="match status" value="1"/>
</dbReference>
<evidence type="ECO:0000256" key="4">
    <source>
        <dbReference type="ARBA" id="ARBA00022496"/>
    </source>
</evidence>
<dbReference type="FunFam" id="2.60.40.1120:FF:000003">
    <property type="entry name" value="Outer membrane protein Omp121"/>
    <property type="match status" value="1"/>
</dbReference>
<keyword evidence="4" id="KW-0410">Iron transport</keyword>
<dbReference type="InterPro" id="IPR011662">
    <property type="entry name" value="Secretin/TonB_short_N"/>
</dbReference>
<dbReference type="GO" id="GO:0009279">
    <property type="term" value="C:cell outer membrane"/>
    <property type="evidence" value="ECO:0007669"/>
    <property type="project" value="UniProtKB-SubCell"/>
</dbReference>
<protein>
    <submittedName>
        <fullName evidence="13">SusC/RagA family TonB-linked outer membrane protein</fullName>
    </submittedName>
</protein>
<dbReference type="EMBL" id="NFIJ01000001">
    <property type="protein sequence ID" value="OUO07336.1"/>
    <property type="molecule type" value="Genomic_DNA"/>
</dbReference>
<reference evidence="14" key="1">
    <citation type="submission" date="2017-04" db="EMBL/GenBank/DDBJ databases">
        <title>Function of individual gut microbiota members based on whole genome sequencing of pure cultures obtained from chicken caecum.</title>
        <authorList>
            <person name="Medvecky M."/>
            <person name="Cejkova D."/>
            <person name="Polansky O."/>
            <person name="Karasova D."/>
            <person name="Kubasova T."/>
            <person name="Cizek A."/>
            <person name="Rychlik I."/>
        </authorList>
    </citation>
    <scope>NUCLEOTIDE SEQUENCE [LARGE SCALE GENOMIC DNA]</scope>
    <source>
        <strain evidence="14">An42</strain>
    </source>
</reference>
<dbReference type="SUPFAM" id="SSF56935">
    <property type="entry name" value="Porins"/>
    <property type="match status" value="1"/>
</dbReference>
<evidence type="ECO:0000256" key="5">
    <source>
        <dbReference type="ARBA" id="ARBA00022692"/>
    </source>
</evidence>
<keyword evidence="6" id="KW-0408">Iron</keyword>